<comment type="caution">
    <text evidence="2">The sequence shown here is derived from an EMBL/GenBank/DDBJ whole genome shotgun (WGS) entry which is preliminary data.</text>
</comment>
<reference evidence="2" key="1">
    <citation type="submission" date="2021-04" db="EMBL/GenBank/DDBJ databases">
        <authorList>
            <person name="Rodrigo-Torres L."/>
            <person name="Arahal R. D."/>
            <person name="Lucena T."/>
        </authorList>
    </citation>
    <scope>NUCLEOTIDE SEQUENCE</scope>
    <source>
        <strain evidence="2">CECT 9275</strain>
    </source>
</reference>
<evidence type="ECO:0000256" key="1">
    <source>
        <dbReference type="SAM" id="SignalP"/>
    </source>
</evidence>
<dbReference type="EMBL" id="CAJRAF010000001">
    <property type="protein sequence ID" value="CAG4990666.1"/>
    <property type="molecule type" value="Genomic_DNA"/>
</dbReference>
<protein>
    <recommendedName>
        <fullName evidence="4">Outer membrane protein beta-barrel domain-containing protein</fullName>
    </recommendedName>
</protein>
<evidence type="ECO:0000313" key="3">
    <source>
        <dbReference type="Proteomes" id="UP000680038"/>
    </source>
</evidence>
<feature type="signal peptide" evidence="1">
    <location>
        <begin position="1"/>
        <end position="20"/>
    </location>
</feature>
<gene>
    <name evidence="2" type="ORF">DYBT9275_00584</name>
</gene>
<accession>A0A916J8N9</accession>
<name>A0A916J8N9_9BACT</name>
<proteinExistence type="predicted"/>
<evidence type="ECO:0000313" key="2">
    <source>
        <dbReference type="EMBL" id="CAG4990666.1"/>
    </source>
</evidence>
<sequence length="245" mass="27077">MKTSVIILACFLGCAHIAQAQQTENPKMNQFVDLAGTIGKSQGTGALSYVHNWRVGRKRKIEAGVGARLTSAGGAKLIHTTAGPARLTRTFTTPFIIFFAGQKTENWDTLTVQRPFVNALNVTINLGYDFNSKLSAGFNIDLVGASFGRHSSSVFQSNGQTRTDPDSKPTVFNLLLTGDHDKGSLNSEFFLKYYLNQKWGVRAIYQFLFTEYTAGTVRQTAPDRTVIDRFRNKANNFGLGVAYRF</sequence>
<dbReference type="RefSeq" id="WP_215237329.1">
    <property type="nucleotide sequence ID" value="NZ_CAJRAF010000001.1"/>
</dbReference>
<dbReference type="AlphaFoldDB" id="A0A916J8N9"/>
<keyword evidence="1" id="KW-0732">Signal</keyword>
<evidence type="ECO:0008006" key="4">
    <source>
        <dbReference type="Google" id="ProtNLM"/>
    </source>
</evidence>
<feature type="chain" id="PRO_5038023153" description="Outer membrane protein beta-barrel domain-containing protein" evidence="1">
    <location>
        <begin position="21"/>
        <end position="245"/>
    </location>
</feature>
<organism evidence="2 3">
    <name type="scientific">Dyadobacter helix</name>
    <dbReference type="NCBI Taxonomy" id="2822344"/>
    <lineage>
        <taxon>Bacteria</taxon>
        <taxon>Pseudomonadati</taxon>
        <taxon>Bacteroidota</taxon>
        <taxon>Cytophagia</taxon>
        <taxon>Cytophagales</taxon>
        <taxon>Spirosomataceae</taxon>
        <taxon>Dyadobacter</taxon>
    </lineage>
</organism>
<dbReference type="Proteomes" id="UP000680038">
    <property type="component" value="Unassembled WGS sequence"/>
</dbReference>
<keyword evidence="3" id="KW-1185">Reference proteome</keyword>